<dbReference type="NCBIfam" id="NF008211">
    <property type="entry name" value="PRK10974.1"/>
    <property type="match status" value="1"/>
</dbReference>
<dbReference type="InterPro" id="IPR050490">
    <property type="entry name" value="Bact_solute-bd_prot1"/>
</dbReference>
<evidence type="ECO:0000256" key="3">
    <source>
        <dbReference type="ARBA" id="ARBA00011557"/>
    </source>
</evidence>
<evidence type="ECO:0000256" key="5">
    <source>
        <dbReference type="ARBA" id="ARBA00022448"/>
    </source>
</evidence>
<reference evidence="10 11" key="1">
    <citation type="submission" date="2019-06" db="EMBL/GenBank/DDBJ databases">
        <title>New taxonomy in bacterial strain CC-CFT640, isolated from vineyard.</title>
        <authorList>
            <person name="Lin S.-Y."/>
            <person name="Tsai C.-F."/>
            <person name="Young C.-C."/>
        </authorList>
    </citation>
    <scope>NUCLEOTIDE SEQUENCE [LARGE SCALE GENOMIC DNA]</scope>
    <source>
        <strain evidence="10 11">CC-CFT640</strain>
    </source>
</reference>
<accession>A0A5C8PAM5</accession>
<comment type="caution">
    <text evidence="10">The sequence shown here is derived from an EMBL/GenBank/DDBJ whole genome shotgun (WGS) entry which is preliminary data.</text>
</comment>
<evidence type="ECO:0000313" key="10">
    <source>
        <dbReference type="EMBL" id="TXL70482.1"/>
    </source>
</evidence>
<dbReference type="SUPFAM" id="SSF53850">
    <property type="entry name" value="Periplasmic binding protein-like II"/>
    <property type="match status" value="1"/>
</dbReference>
<dbReference type="CDD" id="cd14748">
    <property type="entry name" value="PBP2_UgpB"/>
    <property type="match status" value="1"/>
</dbReference>
<dbReference type="Gene3D" id="3.40.190.10">
    <property type="entry name" value="Periplasmic binding protein-like II"/>
    <property type="match status" value="2"/>
</dbReference>
<keyword evidence="5" id="KW-0813">Transport</keyword>
<evidence type="ECO:0000256" key="7">
    <source>
        <dbReference type="ARBA" id="ARBA00022764"/>
    </source>
</evidence>
<feature type="signal peptide" evidence="9">
    <location>
        <begin position="1"/>
        <end position="22"/>
    </location>
</feature>
<dbReference type="Pfam" id="PF13416">
    <property type="entry name" value="SBP_bac_8"/>
    <property type="match status" value="1"/>
</dbReference>
<evidence type="ECO:0000256" key="8">
    <source>
        <dbReference type="ARBA" id="ARBA00034473"/>
    </source>
</evidence>
<name>A0A5C8PAM5_9HYPH</name>
<evidence type="ECO:0000313" key="11">
    <source>
        <dbReference type="Proteomes" id="UP000321638"/>
    </source>
</evidence>
<dbReference type="AlphaFoldDB" id="A0A5C8PAM5"/>
<evidence type="ECO:0000256" key="2">
    <source>
        <dbReference type="ARBA" id="ARBA00008520"/>
    </source>
</evidence>
<dbReference type="OrthoDB" id="9762335at2"/>
<dbReference type="PANTHER" id="PTHR43649">
    <property type="entry name" value="ARABINOSE-BINDING PROTEIN-RELATED"/>
    <property type="match status" value="1"/>
</dbReference>
<comment type="subcellular location">
    <subcellularLocation>
        <location evidence="1">Periplasm</location>
    </subcellularLocation>
</comment>
<keyword evidence="6 9" id="KW-0732">Signal</keyword>
<proteinExistence type="inferred from homology"/>
<gene>
    <name evidence="10" type="primary">ugpB</name>
    <name evidence="10" type="ORF">FHP25_34210</name>
</gene>
<dbReference type="RefSeq" id="WP_147851504.1">
    <property type="nucleotide sequence ID" value="NZ_VDUZ01000058.1"/>
</dbReference>
<evidence type="ECO:0000256" key="4">
    <source>
        <dbReference type="ARBA" id="ARBA00017470"/>
    </source>
</evidence>
<dbReference type="PANTHER" id="PTHR43649:SF31">
    <property type="entry name" value="SN-GLYCEROL-3-PHOSPHATE-BINDING PERIPLASMIC PROTEIN UGPB"/>
    <property type="match status" value="1"/>
</dbReference>
<evidence type="ECO:0000256" key="6">
    <source>
        <dbReference type="ARBA" id="ARBA00022729"/>
    </source>
</evidence>
<keyword evidence="11" id="KW-1185">Reference proteome</keyword>
<comment type="function">
    <text evidence="8">Part of the ABC transporter complex UgpBAEC involved in sn-glycerol-3-phosphate (G3P) import. Binds G3P.</text>
</comment>
<evidence type="ECO:0000256" key="9">
    <source>
        <dbReference type="SAM" id="SignalP"/>
    </source>
</evidence>
<comment type="similarity">
    <text evidence="2">Belongs to the bacterial solute-binding protein 1 family.</text>
</comment>
<keyword evidence="7" id="KW-0574">Periplasm</keyword>
<comment type="subunit">
    <text evidence="3">The complex is composed of two ATP-binding proteins (UgpC), two transmembrane proteins (UgpA and UgpE) and a solute-binding protein (UgpB).</text>
</comment>
<dbReference type="InterPro" id="IPR006059">
    <property type="entry name" value="SBP"/>
</dbReference>
<evidence type="ECO:0000256" key="1">
    <source>
        <dbReference type="ARBA" id="ARBA00004418"/>
    </source>
</evidence>
<protein>
    <recommendedName>
        <fullName evidence="4">sn-glycerol-3-phosphate-binding periplasmic protein UgpB</fullName>
    </recommendedName>
</protein>
<dbReference type="EMBL" id="VDUZ01000058">
    <property type="protein sequence ID" value="TXL70482.1"/>
    <property type="molecule type" value="Genomic_DNA"/>
</dbReference>
<feature type="chain" id="PRO_5022878266" description="sn-glycerol-3-phosphate-binding periplasmic protein UgpB" evidence="9">
    <location>
        <begin position="23"/>
        <end position="439"/>
    </location>
</feature>
<dbReference type="GO" id="GO:0042597">
    <property type="term" value="C:periplasmic space"/>
    <property type="evidence" value="ECO:0007669"/>
    <property type="project" value="UniProtKB-SubCell"/>
</dbReference>
<dbReference type="Proteomes" id="UP000321638">
    <property type="component" value="Unassembled WGS sequence"/>
</dbReference>
<sequence length="439" mass="48181">MRTSLLASAAFAALIAALPAHAQKEIQFWHAMGGNLGDTVNQLAEEFNKSQSDYKIVPVYKGSYTETLTAAIAAFRARQNAHPHIVQVFEVGTATMMAAKGAIYPVYQLMADAKEPFDPKAYIGPVYGYYSTTDGKLLSMPFNSSTPVFYWNKEMFAKAGLDPEKPPTTWPELGEMGKKLVASGAKCGFTPQWQTWTMIENLGAWHNQPFATKQNGFGGLDIELKINDALRVKHIQTLADWGKEKVFVYGGREGKSTPMFNAGECAMHIASSGSAAGIQKALGVEKVGIGMMPYWPEFIAKPQNSIIGGATLWVLQGKPKDEYPGVAKFFTFLSKGEVQAKWHQETGYVPITLSAVEITEKSGFYKQFPGREVAVKQLTLNPPTENSKGLRIGNFVQIRDVMDEELESVWSGKKNAKQALDDAVTRGNKLLKDFAAANN</sequence>
<organism evidence="10 11">
    <name type="scientific">Vineibacter terrae</name>
    <dbReference type="NCBI Taxonomy" id="2586908"/>
    <lineage>
        <taxon>Bacteria</taxon>
        <taxon>Pseudomonadati</taxon>
        <taxon>Pseudomonadota</taxon>
        <taxon>Alphaproteobacteria</taxon>
        <taxon>Hyphomicrobiales</taxon>
        <taxon>Vineibacter</taxon>
    </lineage>
</organism>